<evidence type="ECO:0000313" key="5">
    <source>
        <dbReference type="EMBL" id="QGX95518.1"/>
    </source>
</evidence>
<dbReference type="GO" id="GO:0016491">
    <property type="term" value="F:oxidoreductase activity"/>
    <property type="evidence" value="ECO:0007669"/>
    <property type="project" value="InterPro"/>
</dbReference>
<dbReference type="Pfam" id="PF00248">
    <property type="entry name" value="Aldo_ket_red"/>
    <property type="match status" value="1"/>
</dbReference>
<feature type="domain" description="NADP-dependent oxidoreductase" evidence="2">
    <location>
        <begin position="379"/>
        <end position="656"/>
    </location>
</feature>
<sequence length="663" mass="71291">MECAFVGCGAVAGKYAAALDSSPLSPVAACDLDADRAASFAADTGAAAYTDLDALLDATDAPLVVNLTGHGAHAAVTERALRAGRHVWSEKPLALEAERARDLVAYATRHDLALGCAPINPDCEGQRLARRALDDGRLGPVRLAYAHAHVGRVTEWHDDPDSFLRVGPLYDGAVYPLTLLVAWFGPASRVRVADATDPWPDRESRTPERPSHVEATVEFADGPLVRLTASFYAPHRSREFTSLECHGDDGSLYLADAGGLGADDRTPVSVGRAGRAYTPNPLTAPPRRTPYLAGPERLAASVRRERPDRSTARRGAHVVAICNAIERAADLGEPVAVDASVVERPARRSVVWGVEGGSDDGGNVAPPGPPDAALHLPPVGFGCSRYRDGTYVDRRESIERALDAGYRLLDSAELYGNEARIGEIIADPGSPDREALFVASKVWNTNHGHVAEACETTLADLGLDSLDCYMVHWPESWAYTGPLRRLAELPVETQEALTFPETPDGERDRVDVNLEATWRRMEAVHDRGLTATLGICNVDLSTLADLVEFARIPPSVVQIPRHPYRPRDDLVAWCHERGIRVVAHSPLSVPGLLEEPVVTEVAAEMGVSPATAVLSWHVGDGVVPIPSSVDPDHVVENLAAAGYRLPPDGTERFASLVDSEFER</sequence>
<dbReference type="InterPro" id="IPR036291">
    <property type="entry name" value="NAD(P)-bd_dom_sf"/>
</dbReference>
<reference evidence="5 6" key="1">
    <citation type="submission" date="2018-12" db="EMBL/GenBank/DDBJ databases">
        <title>Complete genome sequence of Haloplanus rallus MBLA0036.</title>
        <authorList>
            <person name="Nam Y.-d."/>
            <person name="Kang J."/>
            <person name="Chung W.-H."/>
            <person name="Park Y.S."/>
        </authorList>
    </citation>
    <scope>NUCLEOTIDE SEQUENCE [LARGE SCALE GENOMIC DNA]</scope>
    <source>
        <strain evidence="5 6">MBLA0036</strain>
    </source>
</reference>
<dbReference type="AlphaFoldDB" id="A0A6B9F581"/>
<dbReference type="GeneID" id="43370341"/>
<name>A0A6B9F581_9EURY</name>
<organism evidence="5 6">
    <name type="scientific">Haloplanus rallus</name>
    <dbReference type="NCBI Taxonomy" id="1816183"/>
    <lineage>
        <taxon>Archaea</taxon>
        <taxon>Methanobacteriati</taxon>
        <taxon>Methanobacteriota</taxon>
        <taxon>Stenosarchaea group</taxon>
        <taxon>Halobacteria</taxon>
        <taxon>Halobacteriales</taxon>
        <taxon>Haloferacaceae</taxon>
        <taxon>Haloplanus</taxon>
    </lineage>
</organism>
<dbReference type="InterPro" id="IPR020471">
    <property type="entry name" value="AKR"/>
</dbReference>
<dbReference type="InterPro" id="IPR055170">
    <property type="entry name" value="GFO_IDH_MocA-like_dom"/>
</dbReference>
<dbReference type="SUPFAM" id="SSF51430">
    <property type="entry name" value="NAD(P)-linked oxidoreductase"/>
    <property type="match status" value="1"/>
</dbReference>
<dbReference type="GO" id="GO:0000166">
    <property type="term" value="F:nucleotide binding"/>
    <property type="evidence" value="ECO:0007669"/>
    <property type="project" value="InterPro"/>
</dbReference>
<accession>A0A6B9F581</accession>
<protein>
    <submittedName>
        <fullName evidence="5">Alcohol dehydrogenase</fullName>
    </submittedName>
</protein>
<dbReference type="SUPFAM" id="SSF51735">
    <property type="entry name" value="NAD(P)-binding Rossmann-fold domains"/>
    <property type="match status" value="1"/>
</dbReference>
<dbReference type="Gene3D" id="3.20.20.100">
    <property type="entry name" value="NADP-dependent oxidoreductase domain"/>
    <property type="match status" value="1"/>
</dbReference>
<evidence type="ECO:0000259" key="4">
    <source>
        <dbReference type="Pfam" id="PF22725"/>
    </source>
</evidence>
<keyword evidence="6" id="KW-1185">Reference proteome</keyword>
<dbReference type="Gene3D" id="3.30.360.10">
    <property type="entry name" value="Dihydrodipicolinate Reductase, domain 2"/>
    <property type="match status" value="1"/>
</dbReference>
<feature type="domain" description="GFO/IDH/MocA-like oxidoreductase" evidence="4">
    <location>
        <begin position="127"/>
        <end position="252"/>
    </location>
</feature>
<gene>
    <name evidence="5" type="ORF">EI982_12320</name>
</gene>
<dbReference type="EMBL" id="CP034345">
    <property type="protein sequence ID" value="QGX95518.1"/>
    <property type="molecule type" value="Genomic_DNA"/>
</dbReference>
<feature type="domain" description="Gfo/Idh/MocA-like oxidoreductase N-terminal" evidence="3">
    <location>
        <begin position="2"/>
        <end position="113"/>
    </location>
</feature>
<dbReference type="PRINTS" id="PR00069">
    <property type="entry name" value="ALDKETRDTASE"/>
</dbReference>
<proteinExistence type="predicted"/>
<evidence type="ECO:0000313" key="6">
    <source>
        <dbReference type="Proteomes" id="UP000428325"/>
    </source>
</evidence>
<dbReference type="InterPro" id="IPR000683">
    <property type="entry name" value="Gfo/Idh/MocA-like_OxRdtase_N"/>
</dbReference>
<dbReference type="InterPro" id="IPR023210">
    <property type="entry name" value="NADP_OxRdtase_dom"/>
</dbReference>
<dbReference type="PROSITE" id="PS00798">
    <property type="entry name" value="ALDOKETO_REDUCTASE_1"/>
    <property type="match status" value="1"/>
</dbReference>
<dbReference type="RefSeq" id="WP_157689977.1">
    <property type="nucleotide sequence ID" value="NZ_CP034345.1"/>
</dbReference>
<dbReference type="PANTHER" id="PTHR11732">
    <property type="entry name" value="ALDO/KETO REDUCTASE"/>
    <property type="match status" value="1"/>
</dbReference>
<evidence type="ECO:0000256" key="1">
    <source>
        <dbReference type="SAM" id="MobiDB-lite"/>
    </source>
</evidence>
<dbReference type="KEGG" id="hra:EI982_12320"/>
<dbReference type="OrthoDB" id="25239at2157"/>
<dbReference type="InterPro" id="IPR036812">
    <property type="entry name" value="NAD(P)_OxRdtase_dom_sf"/>
</dbReference>
<dbReference type="CDD" id="cd19071">
    <property type="entry name" value="AKR_AKR1-5-like"/>
    <property type="match status" value="1"/>
</dbReference>
<dbReference type="Pfam" id="PF22725">
    <property type="entry name" value="GFO_IDH_MocA_C3"/>
    <property type="match status" value="1"/>
</dbReference>
<dbReference type="InterPro" id="IPR018170">
    <property type="entry name" value="Aldo/ket_reductase_CS"/>
</dbReference>
<evidence type="ECO:0000259" key="3">
    <source>
        <dbReference type="Pfam" id="PF01408"/>
    </source>
</evidence>
<dbReference type="Gene3D" id="3.40.50.720">
    <property type="entry name" value="NAD(P)-binding Rossmann-like Domain"/>
    <property type="match status" value="1"/>
</dbReference>
<dbReference type="SUPFAM" id="SSF55347">
    <property type="entry name" value="Glyceraldehyde-3-phosphate dehydrogenase-like, C-terminal domain"/>
    <property type="match status" value="1"/>
</dbReference>
<evidence type="ECO:0000259" key="2">
    <source>
        <dbReference type="Pfam" id="PF00248"/>
    </source>
</evidence>
<feature type="region of interest" description="Disordered" evidence="1">
    <location>
        <begin position="270"/>
        <end position="292"/>
    </location>
</feature>
<dbReference type="Pfam" id="PF01408">
    <property type="entry name" value="GFO_IDH_MocA"/>
    <property type="match status" value="1"/>
</dbReference>
<dbReference type="Proteomes" id="UP000428325">
    <property type="component" value="Chromosome"/>
</dbReference>